<dbReference type="GO" id="GO:0005840">
    <property type="term" value="C:ribosome"/>
    <property type="evidence" value="ECO:0007669"/>
    <property type="project" value="UniProtKB-KW"/>
</dbReference>
<accession>A0A381RCI1</accession>
<dbReference type="GO" id="GO:0006412">
    <property type="term" value="P:translation"/>
    <property type="evidence" value="ECO:0007669"/>
    <property type="project" value="InterPro"/>
</dbReference>
<dbReference type="HAMAP" id="MF_01302_B">
    <property type="entry name" value="Ribosomal_uS8_B"/>
    <property type="match status" value="1"/>
</dbReference>
<sequence length="132" mass="15093">MSMTDPIADYLTRIRNAQSAQKNWVDIPASNMKKRISFVLKEEKFIRDFILIKDNKQDTLRVFLNYDYDKKPVIHGIQRYSKPGCRRYVASVSLPRVLNGMGISILSTSKGVVSDKKAKLLKVGGEVLCQVW</sequence>
<evidence type="ECO:0000256" key="2">
    <source>
        <dbReference type="ARBA" id="ARBA00022730"/>
    </source>
</evidence>
<dbReference type="GO" id="GO:0005737">
    <property type="term" value="C:cytoplasm"/>
    <property type="evidence" value="ECO:0007669"/>
    <property type="project" value="UniProtKB-ARBA"/>
</dbReference>
<dbReference type="Gene3D" id="3.30.1370.30">
    <property type="match status" value="1"/>
</dbReference>
<dbReference type="GO" id="GO:0019843">
    <property type="term" value="F:rRNA binding"/>
    <property type="evidence" value="ECO:0007669"/>
    <property type="project" value="UniProtKB-KW"/>
</dbReference>
<keyword evidence="2" id="KW-0699">rRNA-binding</keyword>
<dbReference type="PANTHER" id="PTHR11758">
    <property type="entry name" value="40S RIBOSOMAL PROTEIN S15A"/>
    <property type="match status" value="1"/>
</dbReference>
<dbReference type="SUPFAM" id="SSF56047">
    <property type="entry name" value="Ribosomal protein S8"/>
    <property type="match status" value="1"/>
</dbReference>
<dbReference type="InterPro" id="IPR047863">
    <property type="entry name" value="Ribosomal_uS8_CS"/>
</dbReference>
<evidence type="ECO:0000256" key="4">
    <source>
        <dbReference type="ARBA" id="ARBA00022980"/>
    </source>
</evidence>
<dbReference type="AlphaFoldDB" id="A0A381RCI1"/>
<gene>
    <name evidence="6" type="ORF">METZ01_LOCUS42350</name>
</gene>
<name>A0A381RCI1_9ZZZZ</name>
<keyword evidence="4" id="KW-0689">Ribosomal protein</keyword>
<dbReference type="EMBL" id="UINC01001817">
    <property type="protein sequence ID" value="SUZ89496.1"/>
    <property type="molecule type" value="Genomic_DNA"/>
</dbReference>
<evidence type="ECO:0000256" key="1">
    <source>
        <dbReference type="ARBA" id="ARBA00006471"/>
    </source>
</evidence>
<dbReference type="FunFam" id="3.30.1490.10:FF:000001">
    <property type="entry name" value="30S ribosomal protein S8"/>
    <property type="match status" value="1"/>
</dbReference>
<dbReference type="InterPro" id="IPR035987">
    <property type="entry name" value="Ribosomal_uS8_sf"/>
</dbReference>
<dbReference type="InterPro" id="IPR000630">
    <property type="entry name" value="Ribosomal_uS8"/>
</dbReference>
<dbReference type="GO" id="GO:1990904">
    <property type="term" value="C:ribonucleoprotein complex"/>
    <property type="evidence" value="ECO:0007669"/>
    <property type="project" value="UniProtKB-KW"/>
</dbReference>
<evidence type="ECO:0000256" key="3">
    <source>
        <dbReference type="ARBA" id="ARBA00022884"/>
    </source>
</evidence>
<dbReference type="GO" id="GO:0003735">
    <property type="term" value="F:structural constituent of ribosome"/>
    <property type="evidence" value="ECO:0007669"/>
    <property type="project" value="InterPro"/>
</dbReference>
<keyword evidence="5" id="KW-0687">Ribonucleoprotein</keyword>
<proteinExistence type="inferred from homology"/>
<comment type="similarity">
    <text evidence="1">Belongs to the universal ribosomal protein uS8 family.</text>
</comment>
<protein>
    <recommendedName>
        <fullName evidence="7">Ribosomal protein S8</fullName>
    </recommendedName>
</protein>
<dbReference type="FunFam" id="3.30.1370.30:FF:000002">
    <property type="entry name" value="30S ribosomal protein S8"/>
    <property type="match status" value="1"/>
</dbReference>
<dbReference type="NCBIfam" id="NF001109">
    <property type="entry name" value="PRK00136.1"/>
    <property type="match status" value="1"/>
</dbReference>
<evidence type="ECO:0008006" key="7">
    <source>
        <dbReference type="Google" id="ProtNLM"/>
    </source>
</evidence>
<reference evidence="6" key="1">
    <citation type="submission" date="2018-05" db="EMBL/GenBank/DDBJ databases">
        <authorList>
            <person name="Lanie J.A."/>
            <person name="Ng W.-L."/>
            <person name="Kazmierczak K.M."/>
            <person name="Andrzejewski T.M."/>
            <person name="Davidsen T.M."/>
            <person name="Wayne K.J."/>
            <person name="Tettelin H."/>
            <person name="Glass J.I."/>
            <person name="Rusch D."/>
            <person name="Podicherti R."/>
            <person name="Tsui H.-C.T."/>
            <person name="Winkler M.E."/>
        </authorList>
    </citation>
    <scope>NUCLEOTIDE SEQUENCE</scope>
</reference>
<dbReference type="Gene3D" id="3.30.1490.10">
    <property type="match status" value="1"/>
</dbReference>
<evidence type="ECO:0000256" key="5">
    <source>
        <dbReference type="ARBA" id="ARBA00023274"/>
    </source>
</evidence>
<dbReference type="Pfam" id="PF00410">
    <property type="entry name" value="Ribosomal_S8"/>
    <property type="match status" value="1"/>
</dbReference>
<organism evidence="6">
    <name type="scientific">marine metagenome</name>
    <dbReference type="NCBI Taxonomy" id="408172"/>
    <lineage>
        <taxon>unclassified sequences</taxon>
        <taxon>metagenomes</taxon>
        <taxon>ecological metagenomes</taxon>
    </lineage>
</organism>
<dbReference type="PROSITE" id="PS00053">
    <property type="entry name" value="RIBOSOMAL_S8"/>
    <property type="match status" value="1"/>
</dbReference>
<evidence type="ECO:0000313" key="6">
    <source>
        <dbReference type="EMBL" id="SUZ89496.1"/>
    </source>
</evidence>
<keyword evidence="3" id="KW-0694">RNA-binding</keyword>